<name>A0ABN7WE13_GIGMA</name>
<sequence length="39" mass="4438">AHHIIKVRVATKFFCHTCSYNSGYLLMSEDHRVSARAGM</sequence>
<dbReference type="EMBL" id="CAJVQB010039967">
    <property type="protein sequence ID" value="CAG8827911.1"/>
    <property type="molecule type" value="Genomic_DNA"/>
</dbReference>
<organism evidence="1 2">
    <name type="scientific">Gigaspora margarita</name>
    <dbReference type="NCBI Taxonomy" id="4874"/>
    <lineage>
        <taxon>Eukaryota</taxon>
        <taxon>Fungi</taxon>
        <taxon>Fungi incertae sedis</taxon>
        <taxon>Mucoromycota</taxon>
        <taxon>Glomeromycotina</taxon>
        <taxon>Glomeromycetes</taxon>
        <taxon>Diversisporales</taxon>
        <taxon>Gigasporaceae</taxon>
        <taxon>Gigaspora</taxon>
    </lineage>
</organism>
<protein>
    <submittedName>
        <fullName evidence="1">38986_t:CDS:1</fullName>
    </submittedName>
</protein>
<gene>
    <name evidence="1" type="ORF">GMARGA_LOCUS29552</name>
</gene>
<evidence type="ECO:0000313" key="2">
    <source>
        <dbReference type="Proteomes" id="UP000789901"/>
    </source>
</evidence>
<feature type="non-terminal residue" evidence="1">
    <location>
        <position position="1"/>
    </location>
</feature>
<reference evidence="1 2" key="1">
    <citation type="submission" date="2021-06" db="EMBL/GenBank/DDBJ databases">
        <authorList>
            <person name="Kallberg Y."/>
            <person name="Tangrot J."/>
            <person name="Rosling A."/>
        </authorList>
    </citation>
    <scope>NUCLEOTIDE SEQUENCE [LARGE SCALE GENOMIC DNA]</scope>
    <source>
        <strain evidence="1 2">120-4 pot B 10/14</strain>
    </source>
</reference>
<proteinExistence type="predicted"/>
<evidence type="ECO:0000313" key="1">
    <source>
        <dbReference type="EMBL" id="CAG8827911.1"/>
    </source>
</evidence>
<dbReference type="Proteomes" id="UP000789901">
    <property type="component" value="Unassembled WGS sequence"/>
</dbReference>
<accession>A0ABN7WE13</accession>
<keyword evidence="2" id="KW-1185">Reference proteome</keyword>
<comment type="caution">
    <text evidence="1">The sequence shown here is derived from an EMBL/GenBank/DDBJ whole genome shotgun (WGS) entry which is preliminary data.</text>
</comment>